<evidence type="ECO:0000313" key="1">
    <source>
        <dbReference type="EMBL" id="TQM96632.1"/>
    </source>
</evidence>
<keyword evidence="2" id="KW-1185">Reference proteome</keyword>
<name>A0A543KNI7_9MICO</name>
<organism evidence="1 2">
    <name type="scientific">Ornithinimicrobium humiphilum</name>
    <dbReference type="NCBI Taxonomy" id="125288"/>
    <lineage>
        <taxon>Bacteria</taxon>
        <taxon>Bacillati</taxon>
        <taxon>Actinomycetota</taxon>
        <taxon>Actinomycetes</taxon>
        <taxon>Micrococcales</taxon>
        <taxon>Ornithinimicrobiaceae</taxon>
        <taxon>Ornithinimicrobium</taxon>
    </lineage>
</organism>
<protein>
    <submittedName>
        <fullName evidence="1">Uncharacterized protein</fullName>
    </submittedName>
</protein>
<sequence length="80" mass="9525">MLTACEEEEPVHVPTSEELYKMHLNSAFDKLSEYRLEKYCENFQEGREEQIAALREEMGPENGDRVRWTVEVWDERCADQ</sequence>
<accession>A0A543KNI7</accession>
<proteinExistence type="predicted"/>
<gene>
    <name evidence="1" type="ORF">FB476_1506</name>
</gene>
<dbReference type="RefSeq" id="WP_141818220.1">
    <property type="nucleotide sequence ID" value="NZ_BAAAIL010000003.1"/>
</dbReference>
<evidence type="ECO:0000313" key="2">
    <source>
        <dbReference type="Proteomes" id="UP000315133"/>
    </source>
</evidence>
<reference evidence="1 2" key="1">
    <citation type="submission" date="2019-06" db="EMBL/GenBank/DDBJ databases">
        <title>Sequencing the genomes of 1000 actinobacteria strains.</title>
        <authorList>
            <person name="Klenk H.-P."/>
        </authorList>
    </citation>
    <scope>NUCLEOTIDE SEQUENCE [LARGE SCALE GENOMIC DNA]</scope>
    <source>
        <strain evidence="1 2">DSM 12362</strain>
    </source>
</reference>
<comment type="caution">
    <text evidence="1">The sequence shown here is derived from an EMBL/GenBank/DDBJ whole genome shotgun (WGS) entry which is preliminary data.</text>
</comment>
<dbReference type="Proteomes" id="UP000315133">
    <property type="component" value="Unassembled WGS sequence"/>
</dbReference>
<dbReference type="EMBL" id="VFPU01000001">
    <property type="protein sequence ID" value="TQM96632.1"/>
    <property type="molecule type" value="Genomic_DNA"/>
</dbReference>
<dbReference type="AlphaFoldDB" id="A0A543KNI7"/>